<keyword evidence="2" id="KW-0496">Mitochondrion</keyword>
<evidence type="ECO:0000313" key="3">
    <source>
        <dbReference type="Proteomes" id="UP000290189"/>
    </source>
</evidence>
<feature type="domain" description="G-patch" evidence="1">
    <location>
        <begin position="43"/>
        <end position="90"/>
    </location>
</feature>
<reference evidence="2 3" key="1">
    <citation type="submission" date="2018-03" db="EMBL/GenBank/DDBJ databases">
        <authorList>
            <person name="Fogelqvist J."/>
        </authorList>
    </citation>
    <scope>NUCLEOTIDE SEQUENCE [LARGE SCALE GENOMIC DNA]</scope>
</reference>
<evidence type="ECO:0000313" key="2">
    <source>
        <dbReference type="EMBL" id="SPR00413.1"/>
    </source>
</evidence>
<dbReference type="PANTHER" id="PTHR21032:SF0">
    <property type="entry name" value="G PATCH DOMAIN-CONTAINING PROTEIN 11"/>
    <property type="match status" value="1"/>
</dbReference>
<dbReference type="InterPro" id="IPR039249">
    <property type="entry name" value="GPATCH11"/>
</dbReference>
<dbReference type="InterPro" id="IPR000467">
    <property type="entry name" value="G_patch_dom"/>
</dbReference>
<geneLocation type="mitochondrion" evidence="2"/>
<dbReference type="InterPro" id="IPR025239">
    <property type="entry name" value="DUF4187"/>
</dbReference>
<dbReference type="GO" id="GO:0003676">
    <property type="term" value="F:nucleic acid binding"/>
    <property type="evidence" value="ECO:0007669"/>
    <property type="project" value="InterPro"/>
</dbReference>
<dbReference type="EMBL" id="OVEO01000014">
    <property type="protein sequence ID" value="SPR00413.1"/>
    <property type="molecule type" value="Genomic_DNA"/>
</dbReference>
<dbReference type="PANTHER" id="PTHR21032">
    <property type="entry name" value="G PATCH DOMAIN-CONTAINING PROTEIN 11"/>
    <property type="match status" value="1"/>
</dbReference>
<dbReference type="Proteomes" id="UP000290189">
    <property type="component" value="Unassembled WGS sequence"/>
</dbReference>
<gene>
    <name evidence="2" type="ORF">PLBR_LOCUS7628</name>
</gene>
<dbReference type="AlphaFoldDB" id="A0A3P3YJP5"/>
<name>A0A3P3YJP5_PLABS</name>
<dbReference type="SMART" id="SM01173">
    <property type="entry name" value="DUF4187"/>
    <property type="match status" value="1"/>
</dbReference>
<dbReference type="SMART" id="SM00443">
    <property type="entry name" value="G_patch"/>
    <property type="match status" value="1"/>
</dbReference>
<dbReference type="GO" id="GO:0000776">
    <property type="term" value="C:kinetochore"/>
    <property type="evidence" value="ECO:0007669"/>
    <property type="project" value="TreeGrafter"/>
</dbReference>
<dbReference type="Pfam" id="PF01585">
    <property type="entry name" value="G-patch"/>
    <property type="match status" value="1"/>
</dbReference>
<evidence type="ECO:0000259" key="1">
    <source>
        <dbReference type="PROSITE" id="PS50174"/>
    </source>
</evidence>
<organism evidence="2 3">
    <name type="scientific">Plasmodiophora brassicae</name>
    <name type="common">Clubroot disease agent</name>
    <dbReference type="NCBI Taxonomy" id="37360"/>
    <lineage>
        <taxon>Eukaryota</taxon>
        <taxon>Sar</taxon>
        <taxon>Rhizaria</taxon>
        <taxon>Endomyxa</taxon>
        <taxon>Phytomyxea</taxon>
        <taxon>Plasmodiophorida</taxon>
        <taxon>Plasmodiophoridae</taxon>
        <taxon>Plasmodiophora</taxon>
    </lineage>
</organism>
<sequence>MAPSDDAGDYMAMTFEVEPERPRTEPMSIRGRLDQGLATPIPASNRGHQLLLRMGYTPGQGLGKTGSGVQEPIAIDTSPGSRSGLGLKRHAAQVAEIRLRLAHRMKQAQDDAFRGAMSHQQLDEEAGLFVNFMWLADQRPSSADAFYDPERDAFGYESVQHEPIALRRRVIPPAERLTEVEDKLDEILSYLRVVYSYCLYCGYKYRDNDDLLAHCPGLFEEDH</sequence>
<protein>
    <recommendedName>
        <fullName evidence="1">G-patch domain-containing protein</fullName>
    </recommendedName>
</protein>
<dbReference type="PROSITE" id="PS50174">
    <property type="entry name" value="G_PATCH"/>
    <property type="match status" value="1"/>
</dbReference>
<dbReference type="Pfam" id="PF13821">
    <property type="entry name" value="DUF4187"/>
    <property type="match status" value="1"/>
</dbReference>
<proteinExistence type="predicted"/>
<accession>A0A3P3YJP5</accession>